<accession>A0A6P2D121</accession>
<evidence type="ECO:0000313" key="2">
    <source>
        <dbReference type="Proteomes" id="UP000464178"/>
    </source>
</evidence>
<proteinExistence type="predicted"/>
<name>A0A6P2D121_9BACT</name>
<sequence length="128" mass="13925">MGNVSRRLVVRGATVGAVALGAAILDGTALGNEPKAPKLWTLEGELKVHPKYIYRYYLVFGDGQKCALYGSDHGRDPERLKRLDAPVRVRVSGALGTAHHAGGTKENPSPFGPTWVMYMDVHEVEVLK</sequence>
<dbReference type="KEGG" id="gms:SOIL9_45640"/>
<dbReference type="AlphaFoldDB" id="A0A6P2D121"/>
<organism evidence="1 2">
    <name type="scientific">Gemmata massiliana</name>
    <dbReference type="NCBI Taxonomy" id="1210884"/>
    <lineage>
        <taxon>Bacteria</taxon>
        <taxon>Pseudomonadati</taxon>
        <taxon>Planctomycetota</taxon>
        <taxon>Planctomycetia</taxon>
        <taxon>Gemmatales</taxon>
        <taxon>Gemmataceae</taxon>
        <taxon>Gemmata</taxon>
    </lineage>
</organism>
<dbReference type="Proteomes" id="UP000464178">
    <property type="component" value="Chromosome"/>
</dbReference>
<dbReference type="EMBL" id="LR593886">
    <property type="protein sequence ID" value="VTR93150.1"/>
    <property type="molecule type" value="Genomic_DNA"/>
</dbReference>
<keyword evidence="2" id="KW-1185">Reference proteome</keyword>
<protein>
    <submittedName>
        <fullName evidence="1">Uncharacterized protein</fullName>
    </submittedName>
</protein>
<reference evidence="1 2" key="1">
    <citation type="submission" date="2019-05" db="EMBL/GenBank/DDBJ databases">
        <authorList>
            <consortium name="Science for Life Laboratories"/>
        </authorList>
    </citation>
    <scope>NUCLEOTIDE SEQUENCE [LARGE SCALE GENOMIC DNA]</scope>
    <source>
        <strain evidence="1">Soil9</strain>
    </source>
</reference>
<gene>
    <name evidence="1" type="ORF">SOIL9_45640</name>
</gene>
<evidence type="ECO:0000313" key="1">
    <source>
        <dbReference type="EMBL" id="VTR93150.1"/>
    </source>
</evidence>